<keyword evidence="1" id="KW-0812">Transmembrane</keyword>
<reference evidence="2" key="1">
    <citation type="submission" date="2021-01" db="EMBL/GenBank/DDBJ databases">
        <title>Genome public.</title>
        <authorList>
            <person name="Liu C."/>
            <person name="Sun Q."/>
        </authorList>
    </citation>
    <scope>NUCLEOTIDE SEQUENCE</scope>
    <source>
        <strain evidence="2">M6</strain>
    </source>
</reference>
<evidence type="ECO:0000313" key="3">
    <source>
        <dbReference type="Proteomes" id="UP000633365"/>
    </source>
</evidence>
<dbReference type="InterPro" id="IPR008407">
    <property type="entry name" value="Brnchd-chn_aa_trnsp_AzlD"/>
</dbReference>
<comment type="caution">
    <text evidence="2">The sequence shown here is derived from an EMBL/GenBank/DDBJ whole genome shotgun (WGS) entry which is preliminary data.</text>
</comment>
<keyword evidence="3" id="KW-1185">Reference proteome</keyword>
<name>A0A935C4M9_9FIRM</name>
<dbReference type="RefSeq" id="WP_186833509.1">
    <property type="nucleotide sequence ID" value="NZ_JAEQMG010000201.1"/>
</dbReference>
<sequence length="103" mass="10979">MSIVAYIAVMAITTYLIRVVPFVAIRGKIKSRFINSVLYYIPYAVLSAMTFPAIFFATGDVISSSVGTAAALLMAFFDLPLIVVALSSSAAALITSLIMNALH</sequence>
<protein>
    <submittedName>
        <fullName evidence="2">AzlD domain-containing protein</fullName>
    </submittedName>
</protein>
<feature type="transmembrane region" description="Helical" evidence="1">
    <location>
        <begin position="69"/>
        <end position="102"/>
    </location>
</feature>
<dbReference type="AlphaFoldDB" id="A0A935C4M9"/>
<organism evidence="2 3">
    <name type="scientific">Ruminococcus difficilis</name>
    <dbReference type="NCBI Taxonomy" id="2763069"/>
    <lineage>
        <taxon>Bacteria</taxon>
        <taxon>Bacillati</taxon>
        <taxon>Bacillota</taxon>
        <taxon>Clostridia</taxon>
        <taxon>Eubacteriales</taxon>
        <taxon>Oscillospiraceae</taxon>
        <taxon>Ruminococcus</taxon>
    </lineage>
</organism>
<accession>A0A935C4M9</accession>
<evidence type="ECO:0000256" key="1">
    <source>
        <dbReference type="SAM" id="Phobius"/>
    </source>
</evidence>
<keyword evidence="1" id="KW-0472">Membrane</keyword>
<feature type="transmembrane region" description="Helical" evidence="1">
    <location>
        <begin position="37"/>
        <end position="57"/>
    </location>
</feature>
<proteinExistence type="predicted"/>
<dbReference type="Pfam" id="PF05437">
    <property type="entry name" value="AzlD"/>
    <property type="match status" value="1"/>
</dbReference>
<dbReference type="EMBL" id="JAEQMG010000201">
    <property type="protein sequence ID" value="MBK6090330.1"/>
    <property type="molecule type" value="Genomic_DNA"/>
</dbReference>
<feature type="transmembrane region" description="Helical" evidence="1">
    <location>
        <begin position="6"/>
        <end position="25"/>
    </location>
</feature>
<evidence type="ECO:0000313" key="2">
    <source>
        <dbReference type="EMBL" id="MBK6090330.1"/>
    </source>
</evidence>
<keyword evidence="1" id="KW-1133">Transmembrane helix</keyword>
<dbReference type="Proteomes" id="UP000633365">
    <property type="component" value="Unassembled WGS sequence"/>
</dbReference>
<gene>
    <name evidence="2" type="ORF">JKK62_17095</name>
</gene>